<sequence>MVRRHLASPVLPFPEPAPPLENDDLLYEILLLLPPQPSSLIRASVVCKRWRRLVSDPGFLRRFRAHHRKPPLLGLLSSDGADIYPFIPRLNRPDRIPAARFSLPQRCRREILQLVECRHGLALFLNQRRPEAIVWNPISGHHRRVAFPPQFGDAAEKDILSVAVLCAAGDDDNGHVHGDCNLNSFRLALVPRCKHSCIPSLACLYESKSGEWGNVISTTPTNRTLVWRKPSVLVGNALCWFIRGKLEGGILGFDFEMQKLVVIDKPGDPRLAHCSSSCLQIIRTEEGNLGLLIYTGFGLRLWEHKVSYDDVATWVLQKTIDLLERLLPVQLQWSCILGYDEDHNVIYLWAPNADDSFTIQLDSIQFGDCFRTNFDATLSQKREIVYTTSVPYRSFYTADWAIGGRDDGPEISGSTWPDCPIR</sequence>
<organism evidence="3 4">
    <name type="scientific">Hordeum vulgare subsp. vulgare</name>
    <name type="common">Domesticated barley</name>
    <dbReference type="NCBI Taxonomy" id="112509"/>
    <lineage>
        <taxon>Eukaryota</taxon>
        <taxon>Viridiplantae</taxon>
        <taxon>Streptophyta</taxon>
        <taxon>Embryophyta</taxon>
        <taxon>Tracheophyta</taxon>
        <taxon>Spermatophyta</taxon>
        <taxon>Magnoliopsida</taxon>
        <taxon>Liliopsida</taxon>
        <taxon>Poales</taxon>
        <taxon>Poaceae</taxon>
        <taxon>BOP clade</taxon>
        <taxon>Pooideae</taxon>
        <taxon>Triticodae</taxon>
        <taxon>Triticeae</taxon>
        <taxon>Hordeinae</taxon>
        <taxon>Hordeum</taxon>
    </lineage>
</organism>
<reference evidence="4" key="1">
    <citation type="journal article" date="2012" name="Nature">
        <title>A physical, genetic and functional sequence assembly of the barley genome.</title>
        <authorList>
            <consortium name="The International Barley Genome Sequencing Consortium"/>
            <person name="Mayer K.F."/>
            <person name="Waugh R."/>
            <person name="Brown J.W."/>
            <person name="Schulman A."/>
            <person name="Langridge P."/>
            <person name="Platzer M."/>
            <person name="Fincher G.B."/>
            <person name="Muehlbauer G.J."/>
            <person name="Sato K."/>
            <person name="Close T.J."/>
            <person name="Wise R.P."/>
            <person name="Stein N."/>
        </authorList>
    </citation>
    <scope>NUCLEOTIDE SEQUENCE [LARGE SCALE GENOMIC DNA]</scope>
    <source>
        <strain evidence="4">cv. Morex</strain>
    </source>
</reference>
<evidence type="ECO:0008006" key="5">
    <source>
        <dbReference type="Google" id="ProtNLM"/>
    </source>
</evidence>
<feature type="domain" description="F-box" evidence="1">
    <location>
        <begin position="23"/>
        <end position="61"/>
    </location>
</feature>
<dbReference type="EnsemblPlants" id="HORVU.MOREX.r3.5HG0495310.1">
    <property type="protein sequence ID" value="HORVU.MOREX.r3.5HG0495310.1"/>
    <property type="gene ID" value="HORVU.MOREX.r3.5HG0495310"/>
</dbReference>
<dbReference type="PANTHER" id="PTHR32133">
    <property type="entry name" value="OS07G0120400 PROTEIN"/>
    <property type="match status" value="1"/>
</dbReference>
<gene>
    <name evidence="3" type="primary">LOC123398856</name>
</gene>
<accession>A0A8I7BEX3</accession>
<dbReference type="SUPFAM" id="SSF81383">
    <property type="entry name" value="F-box domain"/>
    <property type="match status" value="1"/>
</dbReference>
<evidence type="ECO:0000313" key="4">
    <source>
        <dbReference type="Proteomes" id="UP000011116"/>
    </source>
</evidence>
<dbReference type="RefSeq" id="XP_044949238.1">
    <property type="nucleotide sequence ID" value="XM_045093303.1"/>
</dbReference>
<evidence type="ECO:0000313" key="3">
    <source>
        <dbReference type="EnsemblPlants" id="HORVU.MOREX.r3.5HG0495310.1"/>
    </source>
</evidence>
<dbReference type="InterPro" id="IPR036047">
    <property type="entry name" value="F-box-like_dom_sf"/>
</dbReference>
<protein>
    <recommendedName>
        <fullName evidence="5">F-box domain-containing protein</fullName>
    </recommendedName>
</protein>
<dbReference type="AlphaFoldDB" id="A0A8I7BEX3"/>
<feature type="domain" description="F-box protein AT5G49610-like beta-propeller" evidence="2">
    <location>
        <begin position="115"/>
        <end position="328"/>
    </location>
</feature>
<evidence type="ECO:0000259" key="2">
    <source>
        <dbReference type="Pfam" id="PF23635"/>
    </source>
</evidence>
<dbReference type="KEGG" id="hvg:123398856"/>
<dbReference type="Pfam" id="PF23635">
    <property type="entry name" value="Beta-prop_AT5G49610-like"/>
    <property type="match status" value="1"/>
</dbReference>
<keyword evidence="4" id="KW-1185">Reference proteome</keyword>
<dbReference type="InterPro" id="IPR001810">
    <property type="entry name" value="F-box_dom"/>
</dbReference>
<reference evidence="3" key="3">
    <citation type="submission" date="2022-01" db="UniProtKB">
        <authorList>
            <consortium name="EnsemblPlants"/>
        </authorList>
    </citation>
    <scope>IDENTIFICATION</scope>
    <source>
        <strain evidence="3">subsp. vulgare</strain>
    </source>
</reference>
<dbReference type="Gramene" id="HORVU.MOREX.r2.5HG0410660.1">
    <property type="protein sequence ID" value="HORVU.MOREX.r2.5HG0410660.1"/>
    <property type="gene ID" value="HORVU.MOREX.r2.5HG0410660"/>
</dbReference>
<evidence type="ECO:0000259" key="1">
    <source>
        <dbReference type="Pfam" id="PF12937"/>
    </source>
</evidence>
<dbReference type="OrthoDB" id="608133at2759"/>
<dbReference type="GeneID" id="123398856"/>
<name>A0A8I7BEX3_HORVV</name>
<dbReference type="InterPro" id="IPR056594">
    <property type="entry name" value="AT5G49610-like_b-prop"/>
</dbReference>
<dbReference type="Pfam" id="PF12937">
    <property type="entry name" value="F-box-like"/>
    <property type="match status" value="1"/>
</dbReference>
<dbReference type="Gene3D" id="1.20.1280.50">
    <property type="match status" value="1"/>
</dbReference>
<dbReference type="Proteomes" id="UP000011116">
    <property type="component" value="Chromosome 5H"/>
</dbReference>
<dbReference type="Gramene" id="HORVU.MOREX.r3.5HG0495310.1">
    <property type="protein sequence ID" value="HORVU.MOREX.r3.5HG0495310.1"/>
    <property type="gene ID" value="HORVU.MOREX.r3.5HG0495310"/>
</dbReference>
<dbReference type="PANTHER" id="PTHR32133:SF134">
    <property type="entry name" value="OS05G0320100 PROTEIN"/>
    <property type="match status" value="1"/>
</dbReference>
<proteinExistence type="predicted"/>
<reference evidence="3" key="2">
    <citation type="submission" date="2020-10" db="EMBL/GenBank/DDBJ databases">
        <authorList>
            <person name="Scholz U."/>
            <person name="Mascher M."/>
            <person name="Fiebig A."/>
        </authorList>
    </citation>
    <scope>NUCLEOTIDE SEQUENCE [LARGE SCALE GENOMIC DNA]</scope>
    <source>
        <strain evidence="3">cv. Morex</strain>
    </source>
</reference>